<dbReference type="EMBL" id="JBBNAF010000006">
    <property type="protein sequence ID" value="KAK9135477.1"/>
    <property type="molecule type" value="Genomic_DNA"/>
</dbReference>
<proteinExistence type="predicted"/>
<sequence length="51" mass="6117">MLSMYYDQNSLSLSIDLIEKIIVNSFYRVGQLTNNQVFRQERNQTIELKDF</sequence>
<organism evidence="1 2">
    <name type="scientific">Stephania yunnanensis</name>
    <dbReference type="NCBI Taxonomy" id="152371"/>
    <lineage>
        <taxon>Eukaryota</taxon>
        <taxon>Viridiplantae</taxon>
        <taxon>Streptophyta</taxon>
        <taxon>Embryophyta</taxon>
        <taxon>Tracheophyta</taxon>
        <taxon>Spermatophyta</taxon>
        <taxon>Magnoliopsida</taxon>
        <taxon>Ranunculales</taxon>
        <taxon>Menispermaceae</taxon>
        <taxon>Menispermoideae</taxon>
        <taxon>Cissampelideae</taxon>
        <taxon>Stephania</taxon>
    </lineage>
</organism>
<accession>A0AAP0JK78</accession>
<evidence type="ECO:0000313" key="2">
    <source>
        <dbReference type="Proteomes" id="UP001420932"/>
    </source>
</evidence>
<evidence type="ECO:0000313" key="1">
    <source>
        <dbReference type="EMBL" id="KAK9135477.1"/>
    </source>
</evidence>
<comment type="caution">
    <text evidence="1">The sequence shown here is derived from an EMBL/GenBank/DDBJ whole genome shotgun (WGS) entry which is preliminary data.</text>
</comment>
<reference evidence="1 2" key="1">
    <citation type="submission" date="2024-01" db="EMBL/GenBank/DDBJ databases">
        <title>Genome assemblies of Stephania.</title>
        <authorList>
            <person name="Yang L."/>
        </authorList>
    </citation>
    <scope>NUCLEOTIDE SEQUENCE [LARGE SCALE GENOMIC DNA]</scope>
    <source>
        <strain evidence="1">YNDBR</strain>
        <tissue evidence="1">Leaf</tissue>
    </source>
</reference>
<dbReference type="Proteomes" id="UP001420932">
    <property type="component" value="Unassembled WGS sequence"/>
</dbReference>
<keyword evidence="2" id="KW-1185">Reference proteome</keyword>
<protein>
    <submittedName>
        <fullName evidence="1">Uncharacterized protein</fullName>
    </submittedName>
</protein>
<dbReference type="AlphaFoldDB" id="A0AAP0JK78"/>
<name>A0AAP0JK78_9MAGN</name>
<gene>
    <name evidence="1" type="ORF">Syun_014807</name>
</gene>